<dbReference type="EMBL" id="CP097899">
    <property type="protein sequence ID" value="URN93733.1"/>
    <property type="molecule type" value="Genomic_DNA"/>
</dbReference>
<name>A0A9J6ZC98_9BACL</name>
<evidence type="ECO:0000313" key="1">
    <source>
        <dbReference type="EMBL" id="URN93733.1"/>
    </source>
</evidence>
<dbReference type="Proteomes" id="UP001056756">
    <property type="component" value="Chromosome"/>
</dbReference>
<accession>A0A9J6ZC98</accession>
<evidence type="ECO:0000313" key="2">
    <source>
        <dbReference type="Proteomes" id="UP001056756"/>
    </source>
</evidence>
<reference evidence="1" key="1">
    <citation type="submission" date="2022-05" db="EMBL/GenBank/DDBJ databases">
        <title>Novel bacterial taxa in a minimal lignocellulolytic consortium and its capacity to transform plastics disclosed by genome-resolved metagenomics.</title>
        <authorList>
            <person name="Rodriguez C.A.D."/>
            <person name="Diaz-Garcia L."/>
            <person name="Herrera K."/>
            <person name="Tarazona N.A."/>
            <person name="Sproer C."/>
            <person name="Overmann J."/>
            <person name="Jimenez D.J."/>
        </authorList>
    </citation>
    <scope>NUCLEOTIDE SEQUENCE</scope>
    <source>
        <strain evidence="1">MAG5</strain>
    </source>
</reference>
<dbReference type="AlphaFoldDB" id="A0A9J6ZC98"/>
<sequence length="46" mass="5615">MQFIIILLLLIIIVLLLDISSRIPRRDYVKEAMQRDQDQRDQFRNN</sequence>
<proteinExistence type="predicted"/>
<protein>
    <submittedName>
        <fullName evidence="1">Uncharacterized protein</fullName>
    </submittedName>
</protein>
<organism evidence="1 2">
    <name type="scientific">Candidatus Pristimantibacillus lignocellulolyticus</name>
    <dbReference type="NCBI Taxonomy" id="2994561"/>
    <lineage>
        <taxon>Bacteria</taxon>
        <taxon>Bacillati</taxon>
        <taxon>Bacillota</taxon>
        <taxon>Bacilli</taxon>
        <taxon>Bacillales</taxon>
        <taxon>Paenibacillaceae</taxon>
        <taxon>Candidatus Pristimantibacillus</taxon>
    </lineage>
</organism>
<dbReference type="KEGG" id="plig:NAG76_18165"/>
<gene>
    <name evidence="1" type="ORF">NAG76_18165</name>
</gene>